<sequence>MMSSAGPDTEDLSETQSSAPAPTSSVTRSLKNIRHIDREEGEGDSTQVAEMEGVATRARGLKRKQALQNMPSKKAKRGATKKSTKQPPGAREAILAKELRCFSNDTKEVMKWSVWMQQLGEQIRHMEKRFSTMSSQHSNTRDNATRTFHKRSQSLIKELETLQTRTEQLSDKMRQDVIEPLGELQSEERRADGGGNGNGNGPGRSGDLRRRGQAVNSIQ</sequence>
<gene>
    <name evidence="2" type="ORF">SPPG_03447</name>
</gene>
<feature type="compositionally biased region" description="Polar residues" evidence="1">
    <location>
        <begin position="14"/>
        <end position="30"/>
    </location>
</feature>
<protein>
    <submittedName>
        <fullName evidence="2">Uncharacterized protein</fullName>
    </submittedName>
</protein>
<feature type="compositionally biased region" description="Gly residues" evidence="1">
    <location>
        <begin position="193"/>
        <end position="204"/>
    </location>
</feature>
<dbReference type="OrthoDB" id="10332115at2759"/>
<proteinExistence type="predicted"/>
<accession>A0A0L0HL83</accession>
<evidence type="ECO:0000256" key="1">
    <source>
        <dbReference type="SAM" id="MobiDB-lite"/>
    </source>
</evidence>
<dbReference type="AlphaFoldDB" id="A0A0L0HL83"/>
<dbReference type="InParanoid" id="A0A0L0HL83"/>
<keyword evidence="3" id="KW-1185">Reference proteome</keyword>
<evidence type="ECO:0000313" key="2">
    <source>
        <dbReference type="EMBL" id="KND01650.1"/>
    </source>
</evidence>
<evidence type="ECO:0000313" key="3">
    <source>
        <dbReference type="Proteomes" id="UP000053201"/>
    </source>
</evidence>
<feature type="compositionally biased region" description="Basic residues" evidence="1">
    <location>
        <begin position="73"/>
        <end position="84"/>
    </location>
</feature>
<dbReference type="Proteomes" id="UP000053201">
    <property type="component" value="Unassembled WGS sequence"/>
</dbReference>
<name>A0A0L0HL83_SPIPD</name>
<feature type="region of interest" description="Disordered" evidence="1">
    <location>
        <begin position="1"/>
        <end position="92"/>
    </location>
</feature>
<organism evidence="2 3">
    <name type="scientific">Spizellomyces punctatus (strain DAOM BR117)</name>
    <dbReference type="NCBI Taxonomy" id="645134"/>
    <lineage>
        <taxon>Eukaryota</taxon>
        <taxon>Fungi</taxon>
        <taxon>Fungi incertae sedis</taxon>
        <taxon>Chytridiomycota</taxon>
        <taxon>Chytridiomycota incertae sedis</taxon>
        <taxon>Chytridiomycetes</taxon>
        <taxon>Spizellomycetales</taxon>
        <taxon>Spizellomycetaceae</taxon>
        <taxon>Spizellomyces</taxon>
    </lineage>
</organism>
<reference evidence="2 3" key="1">
    <citation type="submission" date="2009-08" db="EMBL/GenBank/DDBJ databases">
        <title>The Genome Sequence of Spizellomyces punctatus strain DAOM BR117.</title>
        <authorList>
            <consortium name="The Broad Institute Genome Sequencing Platform"/>
            <person name="Russ C."/>
            <person name="Cuomo C."/>
            <person name="Shea T."/>
            <person name="Young S.K."/>
            <person name="Zeng Q."/>
            <person name="Koehrsen M."/>
            <person name="Haas B."/>
            <person name="Borodovsky M."/>
            <person name="Guigo R."/>
            <person name="Alvarado L."/>
            <person name="Berlin A."/>
            <person name="Bochicchio J."/>
            <person name="Borenstein D."/>
            <person name="Chapman S."/>
            <person name="Chen Z."/>
            <person name="Engels R."/>
            <person name="Freedman E."/>
            <person name="Gellesch M."/>
            <person name="Goldberg J."/>
            <person name="Griggs A."/>
            <person name="Gujja S."/>
            <person name="Heiman D."/>
            <person name="Hepburn T."/>
            <person name="Howarth C."/>
            <person name="Jen D."/>
            <person name="Larson L."/>
            <person name="Lewis B."/>
            <person name="Mehta T."/>
            <person name="Park D."/>
            <person name="Pearson M."/>
            <person name="Roberts A."/>
            <person name="Saif S."/>
            <person name="Shenoy N."/>
            <person name="Sisk P."/>
            <person name="Stolte C."/>
            <person name="Sykes S."/>
            <person name="Thomson T."/>
            <person name="Walk T."/>
            <person name="White J."/>
            <person name="Yandava C."/>
            <person name="Burger G."/>
            <person name="Gray M.W."/>
            <person name="Holland P.W.H."/>
            <person name="King N."/>
            <person name="Lang F.B.F."/>
            <person name="Roger A.J."/>
            <person name="Ruiz-Trillo I."/>
            <person name="Lander E."/>
            <person name="Nusbaum C."/>
        </authorList>
    </citation>
    <scope>NUCLEOTIDE SEQUENCE [LARGE SCALE GENOMIC DNA]</scope>
    <source>
        <strain evidence="2 3">DAOM BR117</strain>
    </source>
</reference>
<dbReference type="RefSeq" id="XP_016609689.1">
    <property type="nucleotide sequence ID" value="XM_016751710.1"/>
</dbReference>
<dbReference type="VEuPathDB" id="FungiDB:SPPG_03447"/>
<feature type="compositionally biased region" description="Basic and acidic residues" evidence="1">
    <location>
        <begin position="168"/>
        <end position="177"/>
    </location>
</feature>
<dbReference type="EMBL" id="KQ257454">
    <property type="protein sequence ID" value="KND01650.1"/>
    <property type="molecule type" value="Genomic_DNA"/>
</dbReference>
<feature type="region of interest" description="Disordered" evidence="1">
    <location>
        <begin position="166"/>
        <end position="219"/>
    </location>
</feature>
<dbReference type="GeneID" id="27686961"/>